<name>A0A3E5F555_BACUN</name>
<protein>
    <submittedName>
        <fullName evidence="1">Uncharacterized protein</fullName>
    </submittedName>
</protein>
<dbReference type="EMBL" id="QSVA01000002">
    <property type="protein sequence ID" value="RGN96758.1"/>
    <property type="molecule type" value="Genomic_DNA"/>
</dbReference>
<evidence type="ECO:0000313" key="1">
    <source>
        <dbReference type="EMBL" id="RGN96758.1"/>
    </source>
</evidence>
<gene>
    <name evidence="1" type="ORF">DXB37_03755</name>
</gene>
<evidence type="ECO:0000313" key="2">
    <source>
        <dbReference type="Proteomes" id="UP000260759"/>
    </source>
</evidence>
<comment type="caution">
    <text evidence="1">The sequence shown here is derived from an EMBL/GenBank/DDBJ whole genome shotgun (WGS) entry which is preliminary data.</text>
</comment>
<accession>A0A3E5F555</accession>
<dbReference type="AlphaFoldDB" id="A0A3E5F555"/>
<organism evidence="1 2">
    <name type="scientific">Bacteroides uniformis</name>
    <dbReference type="NCBI Taxonomy" id="820"/>
    <lineage>
        <taxon>Bacteria</taxon>
        <taxon>Pseudomonadati</taxon>
        <taxon>Bacteroidota</taxon>
        <taxon>Bacteroidia</taxon>
        <taxon>Bacteroidales</taxon>
        <taxon>Bacteroidaceae</taxon>
        <taxon>Bacteroides</taxon>
    </lineage>
</organism>
<dbReference type="Proteomes" id="UP000260759">
    <property type="component" value="Unassembled WGS sequence"/>
</dbReference>
<sequence length="148" mass="16278">MKVVLFNSLTKKGILMTLKSTRDMIEKVLITDTNVINAITRQLNIKNIRNEMFPTWRLTLQPGEEYDLGTAYYGAYLVRNSDSGAAALIMVGAGVSSNILLSDGNSISTDFTAGGKIILNKKTSNGNVYVKNGRSTEAYINVMQITNY</sequence>
<reference evidence="1 2" key="1">
    <citation type="submission" date="2018-08" db="EMBL/GenBank/DDBJ databases">
        <title>A genome reference for cultivated species of the human gut microbiota.</title>
        <authorList>
            <person name="Zou Y."/>
            <person name="Xue W."/>
            <person name="Luo G."/>
        </authorList>
    </citation>
    <scope>NUCLEOTIDE SEQUENCE [LARGE SCALE GENOMIC DNA]</scope>
    <source>
        <strain evidence="1 2">OM03-4</strain>
    </source>
</reference>
<proteinExistence type="predicted"/>